<evidence type="ECO:0000259" key="2">
    <source>
        <dbReference type="PROSITE" id="PS51127"/>
    </source>
</evidence>
<dbReference type="InterPro" id="IPR013783">
    <property type="entry name" value="Ig-like_fold"/>
</dbReference>
<dbReference type="SUPFAM" id="SSF49373">
    <property type="entry name" value="Invasin/intimin cell-adhesion fragments"/>
    <property type="match status" value="1"/>
</dbReference>
<organism evidence="3 4">
    <name type="scientific">Methanobrevibacter filiformis</name>
    <dbReference type="NCBI Taxonomy" id="55758"/>
    <lineage>
        <taxon>Archaea</taxon>
        <taxon>Methanobacteriati</taxon>
        <taxon>Methanobacteriota</taxon>
        <taxon>Methanomada group</taxon>
        <taxon>Methanobacteria</taxon>
        <taxon>Methanobacteriales</taxon>
        <taxon>Methanobacteriaceae</taxon>
        <taxon>Methanobrevibacter</taxon>
    </lineage>
</organism>
<dbReference type="InterPro" id="IPR011635">
    <property type="entry name" value="CARDB"/>
</dbReference>
<dbReference type="PROSITE" id="PS51127">
    <property type="entry name" value="BIG1"/>
    <property type="match status" value="1"/>
</dbReference>
<comment type="caution">
    <text evidence="3">The sequence shown here is derived from an EMBL/GenBank/DDBJ whole genome shotgun (WGS) entry which is preliminary data.</text>
</comment>
<keyword evidence="4" id="KW-1185">Reference proteome</keyword>
<feature type="domain" description="Big-1" evidence="2">
    <location>
        <begin position="464"/>
        <end position="548"/>
    </location>
</feature>
<dbReference type="EMBL" id="LWMT01000233">
    <property type="protein sequence ID" value="KZX12180.1"/>
    <property type="molecule type" value="Genomic_DNA"/>
</dbReference>
<dbReference type="AlphaFoldDB" id="A0A162FMC9"/>
<evidence type="ECO:0000313" key="4">
    <source>
        <dbReference type="Proteomes" id="UP000077066"/>
    </source>
</evidence>
<sequence length="649" mass="71374">MKYKSSILIFALFITMVLCASTSYAAESKVVAANATNDEIQSIIDGAVDGDTIAFEGNEYNVKLVVTNKALSFTGNSNKTKLNAVNYKPVFEFVETNGSSFSNFTFNSESNLSGTYLIYGNNVKNLKITNNIFNGTNVQLNLYNPVNCTITDNLFENSTGNSLELVRDKSAAYGLYGNNTITNNIFRNHKDVIRLRTENTTVANNIIDNFTGIPDIDMASMAEGSIAIYFDLEYADGVIYNNTITNGDIGIKHKDKYSQGTVKPSKIYGNVFSNLTIMCIEYANADHLYHNNKFVSMNVSFKVSKSTSANTVKDLMVNNSYSDVNYDIVDSNSIPYNLKPAVIKLESKISNNTVFKGSTVIYNLKISNIGDFKAEEILAIIKIPEGFKTNSSSVSQDIFSNNMWYVGSLDPNGYANLQLVLEAIAIGKQTLSVNTSYDDGKNDSEYQNANISNVSVNVELLGTTITLSAPTKLLGATSVITATLKDNNGKLLINQTVTVTINGRIYSIITNSKGIAIVHVKNLKKGSYTVNAAFTGTADLKSSNAKKITHKVTAPDLKIVNVKKYKNTYKITIQNIGDAKSKSTELKLAYKNKSKTVSVKSIKVGKSLTVSINFFKYLTHKKYKKTATINPKESFKESNYKNNIKKLIK</sequence>
<dbReference type="Proteomes" id="UP000077066">
    <property type="component" value="Unassembled WGS sequence"/>
</dbReference>
<proteinExistence type="inferred from homology"/>
<dbReference type="OrthoDB" id="79700at2157"/>
<evidence type="ECO:0000256" key="1">
    <source>
        <dbReference type="ARBA" id="ARBA00010116"/>
    </source>
</evidence>
<dbReference type="PATRIC" id="fig|55758.3.peg.1380"/>
<dbReference type="InterPro" id="IPR003344">
    <property type="entry name" value="Big_1_dom"/>
</dbReference>
<evidence type="ECO:0000313" key="3">
    <source>
        <dbReference type="EMBL" id="KZX12180.1"/>
    </source>
</evidence>
<dbReference type="InterPro" id="IPR001434">
    <property type="entry name" value="OmcB-like_DUF11"/>
</dbReference>
<gene>
    <name evidence="3" type="ORF">MBFIL_12060</name>
</gene>
<dbReference type="Pfam" id="PF01345">
    <property type="entry name" value="DUF11"/>
    <property type="match status" value="1"/>
</dbReference>
<name>A0A162FMC9_9EURY</name>
<dbReference type="InterPro" id="IPR011050">
    <property type="entry name" value="Pectin_lyase_fold/virulence"/>
</dbReference>
<dbReference type="Gene3D" id="2.160.20.10">
    <property type="entry name" value="Single-stranded right-handed beta-helix, Pectin lyase-like"/>
    <property type="match status" value="1"/>
</dbReference>
<accession>A0A162FMC9</accession>
<protein>
    <recommendedName>
        <fullName evidence="2">Big-1 domain-containing protein</fullName>
    </recommendedName>
</protein>
<dbReference type="InterPro" id="IPR008964">
    <property type="entry name" value="Invasin/intimin_cell_adhesion"/>
</dbReference>
<dbReference type="InterPro" id="IPR012334">
    <property type="entry name" value="Pectin_lyas_fold"/>
</dbReference>
<dbReference type="SUPFAM" id="SSF51126">
    <property type="entry name" value="Pectin lyase-like"/>
    <property type="match status" value="1"/>
</dbReference>
<reference evidence="3 4" key="1">
    <citation type="submission" date="2016-04" db="EMBL/GenBank/DDBJ databases">
        <title>Genome sequence of Methanobrevibacter filiformis DSM 11501.</title>
        <authorList>
            <person name="Poehlein A."/>
            <person name="Seedorf H."/>
            <person name="Daniel R."/>
        </authorList>
    </citation>
    <scope>NUCLEOTIDE SEQUENCE [LARGE SCALE GENOMIC DNA]</scope>
    <source>
        <strain evidence="3 4">DSM 11501</strain>
    </source>
</reference>
<dbReference type="Gene3D" id="2.60.40.10">
    <property type="entry name" value="Immunoglobulins"/>
    <property type="match status" value="2"/>
</dbReference>
<dbReference type="RefSeq" id="WP_066972659.1">
    <property type="nucleotide sequence ID" value="NZ_LWMT01000233.1"/>
</dbReference>
<comment type="similarity">
    <text evidence="1">Belongs to the intimin/invasin family.</text>
</comment>
<dbReference type="Pfam" id="PF07705">
    <property type="entry name" value="CARDB"/>
    <property type="match status" value="1"/>
</dbReference>